<feature type="region of interest" description="Disordered" evidence="1">
    <location>
        <begin position="1"/>
        <end position="59"/>
    </location>
</feature>
<organism evidence="2 3">
    <name type="scientific">Fusarium flagelliforme</name>
    <dbReference type="NCBI Taxonomy" id="2675880"/>
    <lineage>
        <taxon>Eukaryota</taxon>
        <taxon>Fungi</taxon>
        <taxon>Dikarya</taxon>
        <taxon>Ascomycota</taxon>
        <taxon>Pezizomycotina</taxon>
        <taxon>Sordariomycetes</taxon>
        <taxon>Hypocreomycetidae</taxon>
        <taxon>Hypocreales</taxon>
        <taxon>Nectriaceae</taxon>
        <taxon>Fusarium</taxon>
        <taxon>Fusarium incarnatum-equiseti species complex</taxon>
    </lineage>
</organism>
<keyword evidence="3" id="KW-1185">Reference proteome</keyword>
<gene>
    <name evidence="2" type="ORF">FIE12Z_7405</name>
</gene>
<name>A0A395MKC6_9HYPO</name>
<proteinExistence type="predicted"/>
<dbReference type="Proteomes" id="UP000265631">
    <property type="component" value="Unassembled WGS sequence"/>
</dbReference>
<reference evidence="2 3" key="1">
    <citation type="journal article" date="2018" name="PLoS Pathog.">
        <title>Evolution of structural diversity of trichothecenes, a family of toxins produced by plant pathogenic and entomopathogenic fungi.</title>
        <authorList>
            <person name="Proctor R.H."/>
            <person name="McCormick S.P."/>
            <person name="Kim H.S."/>
            <person name="Cardoza R.E."/>
            <person name="Stanley A.M."/>
            <person name="Lindo L."/>
            <person name="Kelly A."/>
            <person name="Brown D.W."/>
            <person name="Lee T."/>
            <person name="Vaughan M.M."/>
            <person name="Alexander N.J."/>
            <person name="Busman M."/>
            <person name="Gutierrez S."/>
        </authorList>
    </citation>
    <scope>NUCLEOTIDE SEQUENCE [LARGE SCALE GENOMIC DNA]</scope>
    <source>
        <strain evidence="2 3">NRRL 13405</strain>
    </source>
</reference>
<dbReference type="AlphaFoldDB" id="A0A395MKC6"/>
<evidence type="ECO:0000256" key="1">
    <source>
        <dbReference type="SAM" id="MobiDB-lite"/>
    </source>
</evidence>
<feature type="compositionally biased region" description="Acidic residues" evidence="1">
    <location>
        <begin position="118"/>
        <end position="128"/>
    </location>
</feature>
<feature type="region of interest" description="Disordered" evidence="1">
    <location>
        <begin position="113"/>
        <end position="166"/>
    </location>
</feature>
<feature type="compositionally biased region" description="Acidic residues" evidence="1">
    <location>
        <begin position="140"/>
        <end position="159"/>
    </location>
</feature>
<accession>A0A395MKC6</accession>
<protein>
    <submittedName>
        <fullName evidence="2">Amine oxidase (Flavin-containing)</fullName>
    </submittedName>
</protein>
<evidence type="ECO:0000313" key="2">
    <source>
        <dbReference type="EMBL" id="RFN48356.1"/>
    </source>
</evidence>
<dbReference type="EMBL" id="PXXK01000212">
    <property type="protein sequence ID" value="RFN48356.1"/>
    <property type="molecule type" value="Genomic_DNA"/>
</dbReference>
<dbReference type="OrthoDB" id="10037289at2759"/>
<sequence length="166" mass="18588">MPPRGAQNKRPATDAEDNQPASKSARTGNAEEQGETTQTPRGSCQRRILKGPKGESMMPQFMPRECAEANVIENLPMPSRWVIWEDHGPWLEAHKAGLKLSAAKWKMREEAMKQDGTVPDDEGNDDWDFICLPIPPSERNEEDEELVDSSLVDEEEEGGDKDKDGE</sequence>
<comment type="caution">
    <text evidence="2">The sequence shown here is derived from an EMBL/GenBank/DDBJ whole genome shotgun (WGS) entry which is preliminary data.</text>
</comment>
<evidence type="ECO:0000313" key="3">
    <source>
        <dbReference type="Proteomes" id="UP000265631"/>
    </source>
</evidence>